<evidence type="ECO:0000313" key="4">
    <source>
        <dbReference type="EMBL" id="KAL0105777.1"/>
    </source>
</evidence>
<dbReference type="Pfam" id="PF00505">
    <property type="entry name" value="HMG_box"/>
    <property type="match status" value="1"/>
</dbReference>
<proteinExistence type="predicted"/>
<feature type="compositionally biased region" description="Basic residues" evidence="2">
    <location>
        <begin position="105"/>
        <end position="123"/>
    </location>
</feature>
<keyword evidence="1" id="KW-0539">Nucleus</keyword>
<evidence type="ECO:0000259" key="3">
    <source>
        <dbReference type="PROSITE" id="PS50118"/>
    </source>
</evidence>
<feature type="compositionally biased region" description="Polar residues" evidence="2">
    <location>
        <begin position="1"/>
        <end position="13"/>
    </location>
</feature>
<reference evidence="4 5" key="1">
    <citation type="submission" date="2023-03" db="EMBL/GenBank/DDBJ databases">
        <title>High recombination rates correlate with genetic variation in Cardiocondyla obscurior ants.</title>
        <authorList>
            <person name="Errbii M."/>
        </authorList>
    </citation>
    <scope>NUCLEOTIDE SEQUENCE [LARGE SCALE GENOMIC DNA]</scope>
    <source>
        <strain evidence="4">Alpha-2009</strain>
        <tissue evidence="4">Whole body</tissue>
    </source>
</reference>
<dbReference type="InterPro" id="IPR036910">
    <property type="entry name" value="HMG_box_dom_sf"/>
</dbReference>
<dbReference type="Gene3D" id="1.10.30.10">
    <property type="entry name" value="High mobility group box domain"/>
    <property type="match status" value="1"/>
</dbReference>
<feature type="region of interest" description="Disordered" evidence="2">
    <location>
        <begin position="82"/>
        <end position="123"/>
    </location>
</feature>
<keyword evidence="1" id="KW-0238">DNA-binding</keyword>
<dbReference type="GO" id="GO:0003677">
    <property type="term" value="F:DNA binding"/>
    <property type="evidence" value="ECO:0007669"/>
    <property type="project" value="UniProtKB-UniRule"/>
</dbReference>
<feature type="compositionally biased region" description="Polar residues" evidence="2">
    <location>
        <begin position="32"/>
        <end position="44"/>
    </location>
</feature>
<dbReference type="Proteomes" id="UP001430953">
    <property type="component" value="Unassembled WGS sequence"/>
</dbReference>
<organism evidence="4 5">
    <name type="scientific">Cardiocondyla obscurior</name>
    <dbReference type="NCBI Taxonomy" id="286306"/>
    <lineage>
        <taxon>Eukaryota</taxon>
        <taxon>Metazoa</taxon>
        <taxon>Ecdysozoa</taxon>
        <taxon>Arthropoda</taxon>
        <taxon>Hexapoda</taxon>
        <taxon>Insecta</taxon>
        <taxon>Pterygota</taxon>
        <taxon>Neoptera</taxon>
        <taxon>Endopterygota</taxon>
        <taxon>Hymenoptera</taxon>
        <taxon>Apocrita</taxon>
        <taxon>Aculeata</taxon>
        <taxon>Formicoidea</taxon>
        <taxon>Formicidae</taxon>
        <taxon>Myrmicinae</taxon>
        <taxon>Cardiocondyla</taxon>
    </lineage>
</organism>
<evidence type="ECO:0000256" key="2">
    <source>
        <dbReference type="SAM" id="MobiDB-lite"/>
    </source>
</evidence>
<feature type="compositionally biased region" description="Basic and acidic residues" evidence="2">
    <location>
        <begin position="94"/>
        <end position="104"/>
    </location>
</feature>
<feature type="DNA-binding region" description="HMG box" evidence="1">
    <location>
        <begin position="50"/>
        <end position="114"/>
    </location>
</feature>
<evidence type="ECO:0000256" key="1">
    <source>
        <dbReference type="PROSITE-ProRule" id="PRU00267"/>
    </source>
</evidence>
<comment type="caution">
    <text evidence="4">The sequence shown here is derived from an EMBL/GenBank/DDBJ whole genome shotgun (WGS) entry which is preliminary data.</text>
</comment>
<dbReference type="CDD" id="cd00084">
    <property type="entry name" value="HMG-box_SF"/>
    <property type="match status" value="1"/>
</dbReference>
<dbReference type="InterPro" id="IPR009071">
    <property type="entry name" value="HMG_box_dom"/>
</dbReference>
<dbReference type="PROSITE" id="PS50118">
    <property type="entry name" value="HMG_BOX_2"/>
    <property type="match status" value="1"/>
</dbReference>
<sequence length="123" mass="13909">MGNSNSAQPPNIQKNRKEDRSNADTGKGRQAASGSGKTAGQSSQIKHKIQPRATNPFIIFFLQLCGKNPNEHVTVIARAAGKQWSQMTSQQRKKYVDLANEEKKLRQKKKRKRKRSSKYARTK</sequence>
<gene>
    <name evidence="4" type="ORF">PUN28_015887</name>
</gene>
<feature type="domain" description="HMG box" evidence="3">
    <location>
        <begin position="50"/>
        <end position="114"/>
    </location>
</feature>
<name>A0AAW2EVU6_9HYME</name>
<dbReference type="AlphaFoldDB" id="A0AAW2EVU6"/>
<dbReference type="SUPFAM" id="SSF47095">
    <property type="entry name" value="HMG-box"/>
    <property type="match status" value="1"/>
</dbReference>
<dbReference type="GO" id="GO:0005634">
    <property type="term" value="C:nucleus"/>
    <property type="evidence" value="ECO:0007669"/>
    <property type="project" value="UniProtKB-UniRule"/>
</dbReference>
<keyword evidence="5" id="KW-1185">Reference proteome</keyword>
<dbReference type="SMART" id="SM00398">
    <property type="entry name" value="HMG"/>
    <property type="match status" value="1"/>
</dbReference>
<accession>A0AAW2EVU6</accession>
<evidence type="ECO:0000313" key="5">
    <source>
        <dbReference type="Proteomes" id="UP001430953"/>
    </source>
</evidence>
<feature type="region of interest" description="Disordered" evidence="2">
    <location>
        <begin position="1"/>
        <end position="50"/>
    </location>
</feature>
<protein>
    <recommendedName>
        <fullName evidence="3">HMG box domain-containing protein</fullName>
    </recommendedName>
</protein>
<dbReference type="EMBL" id="JADYXP020000018">
    <property type="protein sequence ID" value="KAL0105777.1"/>
    <property type="molecule type" value="Genomic_DNA"/>
</dbReference>